<keyword evidence="1" id="KW-0732">Signal</keyword>
<dbReference type="PROSITE" id="PS51257">
    <property type="entry name" value="PROKAR_LIPOPROTEIN"/>
    <property type="match status" value="1"/>
</dbReference>
<evidence type="ECO:0000256" key="1">
    <source>
        <dbReference type="SAM" id="SignalP"/>
    </source>
</evidence>
<dbReference type="OrthoDB" id="2060074at2"/>
<feature type="chain" id="PRO_5038991416" evidence="1">
    <location>
        <begin position="21"/>
        <end position="463"/>
    </location>
</feature>
<dbReference type="InterPro" id="IPR050490">
    <property type="entry name" value="Bact_solute-bd_prot1"/>
</dbReference>
<dbReference type="InterPro" id="IPR006059">
    <property type="entry name" value="SBP"/>
</dbReference>
<reference evidence="2 3" key="1">
    <citation type="submission" date="2018-08" db="EMBL/GenBank/DDBJ databases">
        <title>A genome reference for cultivated species of the human gut microbiota.</title>
        <authorList>
            <person name="Zou Y."/>
            <person name="Xue W."/>
            <person name="Luo G."/>
        </authorList>
    </citation>
    <scope>NUCLEOTIDE SEQUENCE [LARGE SCALE GENOMIC DNA]</scope>
    <source>
        <strain evidence="2 3">AF26-4BH</strain>
    </source>
</reference>
<dbReference type="PANTHER" id="PTHR43649">
    <property type="entry name" value="ARABINOSE-BINDING PROTEIN-RELATED"/>
    <property type="match status" value="1"/>
</dbReference>
<dbReference type="AlphaFoldDB" id="A0A3E3IYH2"/>
<evidence type="ECO:0000313" key="3">
    <source>
        <dbReference type="Proteomes" id="UP000261166"/>
    </source>
</evidence>
<evidence type="ECO:0000313" key="2">
    <source>
        <dbReference type="EMBL" id="RGE71921.1"/>
    </source>
</evidence>
<gene>
    <name evidence="2" type="ORF">DWY69_10625</name>
</gene>
<dbReference type="Pfam" id="PF01547">
    <property type="entry name" value="SBP_bac_1"/>
    <property type="match status" value="1"/>
</dbReference>
<proteinExistence type="predicted"/>
<dbReference type="EMBL" id="QVLU01000008">
    <property type="protein sequence ID" value="RGE71921.1"/>
    <property type="molecule type" value="Genomic_DNA"/>
</dbReference>
<dbReference type="Proteomes" id="UP000261166">
    <property type="component" value="Unassembled WGS sequence"/>
</dbReference>
<protein>
    <submittedName>
        <fullName evidence="2">Extracellular solute-binding protein</fullName>
    </submittedName>
</protein>
<organism evidence="2 3">
    <name type="scientific">Eisenbergiella massiliensis</name>
    <dbReference type="NCBI Taxonomy" id="1720294"/>
    <lineage>
        <taxon>Bacteria</taxon>
        <taxon>Bacillati</taxon>
        <taxon>Bacillota</taxon>
        <taxon>Clostridia</taxon>
        <taxon>Lachnospirales</taxon>
        <taxon>Lachnospiraceae</taxon>
        <taxon>Eisenbergiella</taxon>
    </lineage>
</organism>
<dbReference type="SUPFAM" id="SSF53850">
    <property type="entry name" value="Periplasmic binding protein-like II"/>
    <property type="match status" value="1"/>
</dbReference>
<dbReference type="RefSeq" id="WP_025488847.1">
    <property type="nucleotide sequence ID" value="NZ_JBKVAZ010000009.1"/>
</dbReference>
<accession>A0A3E3IYH2</accession>
<sequence>MKRRLMALVFAGILAATALGGCAGKTEAPAGESEVAENAENKDTAEAVNEVGDDEQITLKFATGASECVTALNTIFTNYNKEHPNVTVEVTVLPGGVAGFNSAMASKLAAGDAPDLFQYQWGSQINTYAKGGNLLDITDIGIRDNIQEIKKPMNVYNGKDYAYPVEFSLWGLMYNTEIAEKAGITETPKTFDEFLADMDKMKANGLEYPFIVPAKDGSGATGFVFCYLHQIVSGENPDFYYQCCTGDKSWDGEEWRSLFETYDKILAYANPDSLGLDVDNALTRFAREEGAFMVSGPSTIKKLEEMNPELEGKLKYIPFPLYDSADEYKTIADFDSCISIWSGTKYKEAAIDVYKYLYQPENNTLLAEARNAVPIVKGADTSFVDASLQDQIPLLDEGKYVGYSEREWIPGIKEIMKTIVQEWIGGTDLDTTLANLEKEHQRLLDADKEFLTGFEELRSSTRE</sequence>
<name>A0A3E3IYH2_9FIRM</name>
<comment type="caution">
    <text evidence="2">The sequence shown here is derived from an EMBL/GenBank/DDBJ whole genome shotgun (WGS) entry which is preliminary data.</text>
</comment>
<dbReference type="Gene3D" id="3.40.190.10">
    <property type="entry name" value="Periplasmic binding protein-like II"/>
    <property type="match status" value="2"/>
</dbReference>
<feature type="signal peptide" evidence="1">
    <location>
        <begin position="1"/>
        <end position="20"/>
    </location>
</feature>